<sequence length="312" mass="36780">MKKIFILFIFSQIAFAQKTIVKTFLHFSGKIDKYPIEMTVEFIQGKDSVSGSYYYVKNGKDMPIFTKGIFKNNEIKLIETSYTPTKNGNVFLKTGSFSLKLSNENALNGIWQNEKKDKQFNVSLTCIENLSLFNPKNFSYKLNQYKGKAENTTGELADYYLISKLEIYNSKKEKIQTLSGFNKVIYEKDGEVELEDLNFDGLLDLKIPIYFPDRTKYDGSFLYFVYDNTKKQFIRNTKLEELEYLFFDQKNKEFVKYEADGSGNESDYYYKWSNNNFYLIRKAESFENSEKTTYTEYQIKNNKSVKIKEYQK</sequence>
<gene>
    <name evidence="1" type="ORF">KHA90_18260</name>
</gene>
<proteinExistence type="predicted"/>
<evidence type="ECO:0000313" key="2">
    <source>
        <dbReference type="Proteomes" id="UP000722625"/>
    </source>
</evidence>
<organism evidence="1 2">
    <name type="scientific">Flavobacterium psychroterrae</name>
    <dbReference type="NCBI Taxonomy" id="2133767"/>
    <lineage>
        <taxon>Bacteria</taxon>
        <taxon>Pseudomonadati</taxon>
        <taxon>Bacteroidota</taxon>
        <taxon>Flavobacteriia</taxon>
        <taxon>Flavobacteriales</taxon>
        <taxon>Flavobacteriaceae</taxon>
        <taxon>Flavobacterium</taxon>
    </lineage>
</organism>
<accession>A0ABS5PF85</accession>
<keyword evidence="2" id="KW-1185">Reference proteome</keyword>
<reference evidence="1 2" key="1">
    <citation type="journal article" date="2018" name="Int. J. Syst. Evol. Microbiol.">
        <title>Flavobacterium chryseum sp. nov. and Flavobacterium psychroterrae sp. nov., novel environmental bacteria isolated from Antarctica.</title>
        <authorList>
            <person name="Kralova S."/>
            <person name="Svec P."/>
            <person name="Busse H.J."/>
            <person name="Stankova E."/>
            <person name="Vaczi P."/>
            <person name="Sedlacek I."/>
        </authorList>
    </citation>
    <scope>NUCLEOTIDE SEQUENCE [LARGE SCALE GENOMIC DNA]</scope>
    <source>
        <strain evidence="1 2">CCM 8827</strain>
    </source>
</reference>
<dbReference type="Proteomes" id="UP000722625">
    <property type="component" value="Unassembled WGS sequence"/>
</dbReference>
<dbReference type="RefSeq" id="WP_213304201.1">
    <property type="nucleotide sequence ID" value="NZ_JAGYVZ010000019.1"/>
</dbReference>
<dbReference type="InterPro" id="IPR058087">
    <property type="entry name" value="XAC2610_dom"/>
</dbReference>
<name>A0ABS5PF85_9FLAO</name>
<evidence type="ECO:0000313" key="1">
    <source>
        <dbReference type="EMBL" id="MBS7232968.1"/>
    </source>
</evidence>
<dbReference type="NCBIfam" id="NF047539">
    <property type="entry name" value="XAC2610_fam"/>
    <property type="match status" value="1"/>
</dbReference>
<protein>
    <submittedName>
        <fullName evidence="1">Uncharacterized protein</fullName>
    </submittedName>
</protein>
<comment type="caution">
    <text evidence="1">The sequence shown here is derived from an EMBL/GenBank/DDBJ whole genome shotgun (WGS) entry which is preliminary data.</text>
</comment>
<dbReference type="EMBL" id="JAGYVZ010000019">
    <property type="protein sequence ID" value="MBS7232968.1"/>
    <property type="molecule type" value="Genomic_DNA"/>
</dbReference>